<gene>
    <name evidence="2" type="ORF">JVT61DRAFT_4793</name>
</gene>
<accession>A0A8I2YLS3</accession>
<evidence type="ECO:0000256" key="1">
    <source>
        <dbReference type="SAM" id="Phobius"/>
    </source>
</evidence>
<dbReference type="EMBL" id="JAGFBS010000019">
    <property type="protein sequence ID" value="KAG6374145.1"/>
    <property type="molecule type" value="Genomic_DNA"/>
</dbReference>
<keyword evidence="3" id="KW-1185">Reference proteome</keyword>
<dbReference type="Proteomes" id="UP000683000">
    <property type="component" value="Unassembled WGS sequence"/>
</dbReference>
<sequence>MFPLYSRYVFYNITVIFQATPTTKSTLVLFLSTLSYTVVISAMPRFIINIRELYLRDLRDRGEGMDSGFGISSQPVSGDNAVMSTPVFAHVNSGQEESQEVDDDACDSEAFELEALGDETRRV</sequence>
<dbReference type="AlphaFoldDB" id="A0A8I2YLS3"/>
<evidence type="ECO:0000313" key="2">
    <source>
        <dbReference type="EMBL" id="KAG6374145.1"/>
    </source>
</evidence>
<dbReference type="OrthoDB" id="2691156at2759"/>
<evidence type="ECO:0000313" key="3">
    <source>
        <dbReference type="Proteomes" id="UP000683000"/>
    </source>
</evidence>
<keyword evidence="1" id="KW-1133">Transmembrane helix</keyword>
<feature type="transmembrane region" description="Helical" evidence="1">
    <location>
        <begin position="27"/>
        <end position="48"/>
    </location>
</feature>
<protein>
    <submittedName>
        <fullName evidence="2">Uncharacterized protein</fullName>
    </submittedName>
</protein>
<reference evidence="2" key="1">
    <citation type="submission" date="2021-03" db="EMBL/GenBank/DDBJ databases">
        <title>Evolutionary innovations through gain and loss of genes in the ectomycorrhizal Boletales.</title>
        <authorList>
            <person name="Wu G."/>
            <person name="Miyauchi S."/>
            <person name="Morin E."/>
            <person name="Yang Z.-L."/>
            <person name="Xu J."/>
            <person name="Martin F.M."/>
        </authorList>
    </citation>
    <scope>NUCLEOTIDE SEQUENCE</scope>
    <source>
        <strain evidence="2">BR01</strain>
    </source>
</reference>
<name>A0A8I2YLS3_9AGAM</name>
<organism evidence="2 3">
    <name type="scientific">Boletus reticuloceps</name>
    <dbReference type="NCBI Taxonomy" id="495285"/>
    <lineage>
        <taxon>Eukaryota</taxon>
        <taxon>Fungi</taxon>
        <taxon>Dikarya</taxon>
        <taxon>Basidiomycota</taxon>
        <taxon>Agaricomycotina</taxon>
        <taxon>Agaricomycetes</taxon>
        <taxon>Agaricomycetidae</taxon>
        <taxon>Boletales</taxon>
        <taxon>Boletineae</taxon>
        <taxon>Boletaceae</taxon>
        <taxon>Boletoideae</taxon>
        <taxon>Boletus</taxon>
    </lineage>
</organism>
<proteinExistence type="predicted"/>
<keyword evidence="1" id="KW-0472">Membrane</keyword>
<comment type="caution">
    <text evidence="2">The sequence shown here is derived from an EMBL/GenBank/DDBJ whole genome shotgun (WGS) entry which is preliminary data.</text>
</comment>
<keyword evidence="1" id="KW-0812">Transmembrane</keyword>